<keyword evidence="1" id="KW-1133">Transmembrane helix</keyword>
<keyword evidence="1" id="KW-0812">Transmembrane</keyword>
<protein>
    <submittedName>
        <fullName evidence="2">Uncharacterized protein</fullName>
    </submittedName>
</protein>
<evidence type="ECO:0000313" key="2">
    <source>
        <dbReference type="EMBL" id="QGU00984.1"/>
    </source>
</evidence>
<reference evidence="3" key="1">
    <citation type="submission" date="2019-11" db="EMBL/GenBank/DDBJ databases">
        <title>Complete genome sequence of Corynebacterium kalinowskii 1959, a novel Corynebacterium species isolated from soil of a small paddock in Vilsendorf, Germany.</title>
        <authorList>
            <person name="Schaffert L."/>
            <person name="Ruwe M."/>
            <person name="Milse J."/>
            <person name="Hanuschka K."/>
            <person name="Ortseifen V."/>
            <person name="Droste J."/>
            <person name="Brandt D."/>
            <person name="Schlueter L."/>
            <person name="Kutter Y."/>
            <person name="Vinke S."/>
            <person name="Viehoefer P."/>
            <person name="Jacob L."/>
            <person name="Luebke N.-C."/>
            <person name="Schulte-Berndt E."/>
            <person name="Hain C."/>
            <person name="Linder M."/>
            <person name="Schmidt P."/>
            <person name="Wollenschlaeger L."/>
            <person name="Luttermann T."/>
            <person name="Thieme E."/>
            <person name="Hassa J."/>
            <person name="Haak M."/>
            <person name="Wittchen M."/>
            <person name="Mentz A."/>
            <person name="Persicke M."/>
            <person name="Busche T."/>
            <person name="Ruckert C."/>
        </authorList>
    </citation>
    <scope>NUCLEOTIDE SEQUENCE [LARGE SCALE GENOMIC DNA]</scope>
    <source>
        <strain evidence="3">1959</strain>
    </source>
</reference>
<proteinExistence type="predicted"/>
<accession>A0A6B8VHA7</accession>
<feature type="transmembrane region" description="Helical" evidence="1">
    <location>
        <begin position="86"/>
        <end position="104"/>
    </location>
</feature>
<sequence>MQKTIGLLSGSLALIGWSVTMATHARVATGSLSHLDVNGGRVESAQAGRAIAIGSAGTLLPVGYLIARGTGAFGPISSVERTSLKVLGGLFLASVAMQVAGTRFERTTMAPTAAALGIGCLGLGLLPAR</sequence>
<dbReference type="EMBL" id="CP046452">
    <property type="protein sequence ID" value="QGU00984.1"/>
    <property type="molecule type" value="Genomic_DNA"/>
</dbReference>
<feature type="transmembrane region" description="Helical" evidence="1">
    <location>
        <begin position="46"/>
        <end position="66"/>
    </location>
</feature>
<name>A0A6B8VHA7_9CORY</name>
<organism evidence="2 3">
    <name type="scientific">Corynebacterium kalinowskii</name>
    <dbReference type="NCBI Taxonomy" id="2675216"/>
    <lineage>
        <taxon>Bacteria</taxon>
        <taxon>Bacillati</taxon>
        <taxon>Actinomycetota</taxon>
        <taxon>Actinomycetes</taxon>
        <taxon>Mycobacteriales</taxon>
        <taxon>Corynebacteriaceae</taxon>
        <taxon>Corynebacterium</taxon>
    </lineage>
</organism>
<evidence type="ECO:0000313" key="3">
    <source>
        <dbReference type="Proteomes" id="UP000427071"/>
    </source>
</evidence>
<feature type="transmembrane region" description="Helical" evidence="1">
    <location>
        <begin position="110"/>
        <end position="128"/>
    </location>
</feature>
<keyword evidence="1" id="KW-0472">Membrane</keyword>
<dbReference type="RefSeq" id="WP_156191426.1">
    <property type="nucleotide sequence ID" value="NZ_CP046452.1"/>
</dbReference>
<evidence type="ECO:0000256" key="1">
    <source>
        <dbReference type="SAM" id="Phobius"/>
    </source>
</evidence>
<gene>
    <name evidence="2" type="ORF">CKALI_00415</name>
</gene>
<dbReference type="KEGG" id="ckw:CKALI_00415"/>
<keyword evidence="3" id="KW-1185">Reference proteome</keyword>
<dbReference type="Proteomes" id="UP000427071">
    <property type="component" value="Chromosome"/>
</dbReference>
<dbReference type="AlphaFoldDB" id="A0A6B8VHA7"/>